<protein>
    <submittedName>
        <fullName evidence="1">Uncharacterized protein</fullName>
    </submittedName>
</protein>
<reference evidence="1" key="1">
    <citation type="submission" date="2023-04" db="EMBL/GenBank/DDBJ databases">
        <title>A chromosome-level genome assembly of the parasitoid wasp Eretmocerus hayati.</title>
        <authorList>
            <person name="Zhong Y."/>
            <person name="Liu S."/>
            <person name="Liu Y."/>
        </authorList>
    </citation>
    <scope>NUCLEOTIDE SEQUENCE</scope>
    <source>
        <strain evidence="1">ZJU_SS_LIU_2023</strain>
    </source>
</reference>
<dbReference type="Proteomes" id="UP001239111">
    <property type="component" value="Chromosome 2"/>
</dbReference>
<keyword evidence="2" id="KW-1185">Reference proteome</keyword>
<sequence length="244" mass="28502">MQPNQCFLCGKKDDLRSLTDSTYDNLRDVIRYRKFKEWQYGELVLPSRQDAYYHTNCYEKVSTITKEDSNEMKEFSQEDQNHGSGASVLMDVDDTPESNDSLNSIHIPTPNLAELTPIGINQVASAICELILGTGDRRNRENLLANTSEYMEKRKIHDRAFEHLCILVQKEILTNEKVMLLTRIFEQYKYIYRGLAQSPDEEFTYPARHIENKLLHHSGDQIESHLFRTHNRKVIYTSNPNLQR</sequence>
<proteinExistence type="predicted"/>
<gene>
    <name evidence="1" type="ORF">QAD02_012561</name>
</gene>
<name>A0ACC2P2M5_9HYME</name>
<evidence type="ECO:0000313" key="1">
    <source>
        <dbReference type="EMBL" id="KAJ8676774.1"/>
    </source>
</evidence>
<accession>A0ACC2P2M5</accession>
<comment type="caution">
    <text evidence="1">The sequence shown here is derived from an EMBL/GenBank/DDBJ whole genome shotgun (WGS) entry which is preliminary data.</text>
</comment>
<dbReference type="EMBL" id="CM056742">
    <property type="protein sequence ID" value="KAJ8676774.1"/>
    <property type="molecule type" value="Genomic_DNA"/>
</dbReference>
<organism evidence="1 2">
    <name type="scientific">Eretmocerus hayati</name>
    <dbReference type="NCBI Taxonomy" id="131215"/>
    <lineage>
        <taxon>Eukaryota</taxon>
        <taxon>Metazoa</taxon>
        <taxon>Ecdysozoa</taxon>
        <taxon>Arthropoda</taxon>
        <taxon>Hexapoda</taxon>
        <taxon>Insecta</taxon>
        <taxon>Pterygota</taxon>
        <taxon>Neoptera</taxon>
        <taxon>Endopterygota</taxon>
        <taxon>Hymenoptera</taxon>
        <taxon>Apocrita</taxon>
        <taxon>Proctotrupomorpha</taxon>
        <taxon>Chalcidoidea</taxon>
        <taxon>Aphelinidae</taxon>
        <taxon>Aphelininae</taxon>
        <taxon>Eretmocerus</taxon>
    </lineage>
</organism>
<evidence type="ECO:0000313" key="2">
    <source>
        <dbReference type="Proteomes" id="UP001239111"/>
    </source>
</evidence>